<dbReference type="HOGENOM" id="CLU_1026333_0_0_10"/>
<sequence>MVSAQQTPMAPASEIPMRLHDALTARYPRLVDTYDRKIGTKGAEGHADWSAWCFAAGGIAATIASNRHAAAPETVGAGQAFEDIHRIAAIAAWRPDRYVLDLSDRPSTAIETIPAQVSPPRCLRPDTFHFGAWCPFVFLGRGADGQNRGLFVYLDDPGTDNATNGPPMLIGVVARADLACRTVAVALGQGGLMRGIETAMKEISETRQVDTEEAVEVDEEELEKEAVPRLGKTTDYAREARIAATVALFVSQADWTPPLPEAPRRTIAMAEETTVCSLA</sequence>
<dbReference type="AlphaFoldDB" id="Q2S0Z2"/>
<dbReference type="Proteomes" id="UP000008674">
    <property type="component" value="Chromosome"/>
</dbReference>
<name>Q2S0Z2_SALRD</name>
<keyword evidence="2" id="KW-1185">Reference proteome</keyword>
<reference evidence="1 2" key="1">
    <citation type="journal article" date="2005" name="Proc. Natl. Acad. Sci. U.S.A.">
        <title>The genome of Salinibacter ruber: convergence and gene exchange among hyperhalophilic bacteria and archaea.</title>
        <authorList>
            <person name="Mongodin E.F."/>
            <person name="Nelson K.E."/>
            <person name="Daugherty S."/>
            <person name="Deboy R.T."/>
            <person name="Wister J."/>
            <person name="Khouri H."/>
            <person name="Weidman J."/>
            <person name="Walsh D.A."/>
            <person name="Papke R.T."/>
            <person name="Sanchez Perez G."/>
            <person name="Sharma A.K."/>
            <person name="Nesbo C.L."/>
            <person name="MacLeod D."/>
            <person name="Bapteste E."/>
            <person name="Doolittle W.F."/>
            <person name="Charlebois R.L."/>
            <person name="Legault B."/>
            <person name="Rodriguez-Valera F."/>
        </authorList>
    </citation>
    <scope>NUCLEOTIDE SEQUENCE [LARGE SCALE GENOMIC DNA]</scope>
    <source>
        <strain evidence="2">DSM 13855 / CECT 5946 / M31</strain>
    </source>
</reference>
<organism evidence="1 2">
    <name type="scientific">Salinibacter ruber (strain DSM 13855 / M31)</name>
    <dbReference type="NCBI Taxonomy" id="309807"/>
    <lineage>
        <taxon>Bacteria</taxon>
        <taxon>Pseudomonadati</taxon>
        <taxon>Rhodothermota</taxon>
        <taxon>Rhodothermia</taxon>
        <taxon>Rhodothermales</taxon>
        <taxon>Salinibacteraceae</taxon>
        <taxon>Salinibacter</taxon>
    </lineage>
</organism>
<evidence type="ECO:0000313" key="2">
    <source>
        <dbReference type="Proteomes" id="UP000008674"/>
    </source>
</evidence>
<proteinExistence type="predicted"/>
<dbReference type="EnsemblBacteria" id="ABC45930">
    <property type="protein sequence ID" value="ABC45930"/>
    <property type="gene ID" value="SRU_2031"/>
</dbReference>
<evidence type="ECO:0000313" key="1">
    <source>
        <dbReference type="EMBL" id="ABC45930.1"/>
    </source>
</evidence>
<protein>
    <submittedName>
        <fullName evidence="1">Uncharacterized protein</fullName>
    </submittedName>
</protein>
<accession>Q2S0Z2</accession>
<gene>
    <name evidence="1" type="ordered locus">SRU_2031</name>
</gene>
<dbReference type="KEGG" id="sru:SRU_2031"/>
<dbReference type="EMBL" id="CP000159">
    <property type="protein sequence ID" value="ABC45930.1"/>
    <property type="molecule type" value="Genomic_DNA"/>
</dbReference>